<dbReference type="Gene3D" id="3.40.50.150">
    <property type="entry name" value="Vaccinia Virus protein VP39"/>
    <property type="match status" value="1"/>
</dbReference>
<dbReference type="PANTHER" id="PTHR43861:SF3">
    <property type="entry name" value="PUTATIVE (AFU_ORTHOLOGUE AFUA_2G14390)-RELATED"/>
    <property type="match status" value="1"/>
</dbReference>
<dbReference type="GO" id="GO:0008168">
    <property type="term" value="F:methyltransferase activity"/>
    <property type="evidence" value="ECO:0007669"/>
    <property type="project" value="UniProtKB-KW"/>
</dbReference>
<dbReference type="SUPFAM" id="SSF53335">
    <property type="entry name" value="S-adenosyl-L-methionine-dependent methyltransferases"/>
    <property type="match status" value="1"/>
</dbReference>
<gene>
    <name evidence="4" type="ORF">C6V83_01295</name>
</gene>
<dbReference type="Proteomes" id="UP000239814">
    <property type="component" value="Chromosome"/>
</dbReference>
<name>A0A2S0KBT8_9ACTN</name>
<reference evidence="4 5" key="1">
    <citation type="submission" date="2018-03" db="EMBL/GenBank/DDBJ databases">
        <title>Characteristics and genome of n-alkane degrading marine bacteria Gordonia iterans isolated from crude oil contaminated in Tae-an, South Korea.</title>
        <authorList>
            <person name="Lee S.-S."/>
            <person name="Kim H."/>
        </authorList>
    </citation>
    <scope>NUCLEOTIDE SEQUENCE [LARGE SCALE GENOMIC DNA]</scope>
    <source>
        <strain evidence="4 5">Co17</strain>
    </source>
</reference>
<evidence type="ECO:0000313" key="5">
    <source>
        <dbReference type="Proteomes" id="UP000239814"/>
    </source>
</evidence>
<proteinExistence type="predicted"/>
<keyword evidence="1 4" id="KW-0808">Transferase</keyword>
<dbReference type="InterPro" id="IPR041698">
    <property type="entry name" value="Methyltransf_25"/>
</dbReference>
<dbReference type="KEGG" id="git:C6V83_01295"/>
<feature type="domain" description="Methyltransferase" evidence="3">
    <location>
        <begin position="47"/>
        <end position="135"/>
    </location>
</feature>
<dbReference type="OrthoDB" id="9786503at2"/>
<accession>A0A2S0KBT8</accession>
<organism evidence="4 5">
    <name type="scientific">Gordonia iterans</name>
    <dbReference type="NCBI Taxonomy" id="1004901"/>
    <lineage>
        <taxon>Bacteria</taxon>
        <taxon>Bacillati</taxon>
        <taxon>Actinomycetota</taxon>
        <taxon>Actinomycetes</taxon>
        <taxon>Mycobacteriales</taxon>
        <taxon>Gordoniaceae</taxon>
        <taxon>Gordonia</taxon>
    </lineage>
</organism>
<evidence type="ECO:0000259" key="3">
    <source>
        <dbReference type="Pfam" id="PF13649"/>
    </source>
</evidence>
<evidence type="ECO:0000256" key="1">
    <source>
        <dbReference type="ARBA" id="ARBA00022679"/>
    </source>
</evidence>
<keyword evidence="5" id="KW-1185">Reference proteome</keyword>
<keyword evidence="4" id="KW-0489">Methyltransferase</keyword>
<dbReference type="AlphaFoldDB" id="A0A2S0KBT8"/>
<dbReference type="InterPro" id="IPR029063">
    <property type="entry name" value="SAM-dependent_MTases_sf"/>
</dbReference>
<dbReference type="CDD" id="cd02440">
    <property type="entry name" value="AdoMet_MTases"/>
    <property type="match status" value="1"/>
</dbReference>
<dbReference type="PANTHER" id="PTHR43861">
    <property type="entry name" value="TRANS-ACONITATE 2-METHYLTRANSFERASE-RELATED"/>
    <property type="match status" value="1"/>
</dbReference>
<evidence type="ECO:0000313" key="4">
    <source>
        <dbReference type="EMBL" id="AVL99129.1"/>
    </source>
</evidence>
<dbReference type="RefSeq" id="WP_105940866.1">
    <property type="nucleotide sequence ID" value="NZ_CP027433.1"/>
</dbReference>
<sequence length="204" mass="22187">MSHDHGHPPNSAAEWDERYGSADRLWTAQANPALVREVAGLPAGRALDVGSGEGADARWLADQGWTVVAVDISQVALERAAKMDSRETISWVRADLAVDDVPGEAFDLVALHYFPVPIEREDVIAKLVDALAPGGTLLVVAHDPQGIRAHGHDPDAYFQPVDVAQRFADRIEVQRLETVERGRPAGGASGQRHMNDVVLKARRR</sequence>
<evidence type="ECO:0000256" key="2">
    <source>
        <dbReference type="SAM" id="MobiDB-lite"/>
    </source>
</evidence>
<feature type="region of interest" description="Disordered" evidence="2">
    <location>
        <begin position="181"/>
        <end position="204"/>
    </location>
</feature>
<dbReference type="EMBL" id="CP027433">
    <property type="protein sequence ID" value="AVL99129.1"/>
    <property type="molecule type" value="Genomic_DNA"/>
</dbReference>
<dbReference type="Pfam" id="PF13649">
    <property type="entry name" value="Methyltransf_25"/>
    <property type="match status" value="1"/>
</dbReference>
<dbReference type="GO" id="GO:0032259">
    <property type="term" value="P:methylation"/>
    <property type="evidence" value="ECO:0007669"/>
    <property type="project" value="UniProtKB-KW"/>
</dbReference>
<protein>
    <submittedName>
        <fullName evidence="4">Class I SAM-dependent methyltransferase</fullName>
    </submittedName>
</protein>